<dbReference type="EMBL" id="MU838999">
    <property type="protein sequence ID" value="KAK1771167.1"/>
    <property type="molecule type" value="Genomic_DNA"/>
</dbReference>
<comment type="caution">
    <text evidence="2">The sequence shown here is derived from an EMBL/GenBank/DDBJ whole genome shotgun (WGS) entry which is preliminary data.</text>
</comment>
<protein>
    <submittedName>
        <fullName evidence="2">Uncharacterized protein</fullName>
    </submittedName>
</protein>
<dbReference type="RefSeq" id="XP_060287380.1">
    <property type="nucleotide sequence ID" value="XM_060429662.1"/>
</dbReference>
<evidence type="ECO:0000313" key="2">
    <source>
        <dbReference type="EMBL" id="KAK1771167.1"/>
    </source>
</evidence>
<feature type="region of interest" description="Disordered" evidence="1">
    <location>
        <begin position="1"/>
        <end position="84"/>
    </location>
</feature>
<dbReference type="Proteomes" id="UP001244011">
    <property type="component" value="Unassembled WGS sequence"/>
</dbReference>
<organism evidence="2 3">
    <name type="scientific">Phialemonium atrogriseum</name>
    <dbReference type="NCBI Taxonomy" id="1093897"/>
    <lineage>
        <taxon>Eukaryota</taxon>
        <taxon>Fungi</taxon>
        <taxon>Dikarya</taxon>
        <taxon>Ascomycota</taxon>
        <taxon>Pezizomycotina</taxon>
        <taxon>Sordariomycetes</taxon>
        <taxon>Sordariomycetidae</taxon>
        <taxon>Cephalothecales</taxon>
        <taxon>Cephalothecaceae</taxon>
        <taxon>Phialemonium</taxon>
    </lineage>
</organism>
<proteinExistence type="predicted"/>
<keyword evidence="3" id="KW-1185">Reference proteome</keyword>
<dbReference type="GeneID" id="85312849"/>
<evidence type="ECO:0000256" key="1">
    <source>
        <dbReference type="SAM" id="MobiDB-lite"/>
    </source>
</evidence>
<feature type="compositionally biased region" description="Low complexity" evidence="1">
    <location>
        <begin position="49"/>
        <end position="79"/>
    </location>
</feature>
<name>A0AAJ0C7Y0_9PEZI</name>
<accession>A0AAJ0C7Y0</accession>
<evidence type="ECO:0000313" key="3">
    <source>
        <dbReference type="Proteomes" id="UP001244011"/>
    </source>
</evidence>
<sequence>MTHHGTTHTTTGTSRRHGLFHRRARQPVTTTTTTPRRGLFHRRQRPVATTHHGVGTTHHGVGTTHHGVGTHHGIGTRHGVTTHREKKRHVGIGDKISGAFLRIKGTLTGRPDQKAAGARRMHGIEEHVSKRHRLLNL</sequence>
<gene>
    <name evidence="2" type="ORF">QBC33DRAFT_555660</name>
</gene>
<feature type="compositionally biased region" description="Basic residues" evidence="1">
    <location>
        <begin position="14"/>
        <end position="25"/>
    </location>
</feature>
<dbReference type="AlphaFoldDB" id="A0AAJ0C7Y0"/>
<reference evidence="2" key="1">
    <citation type="submission" date="2023-06" db="EMBL/GenBank/DDBJ databases">
        <title>Genome-scale phylogeny and comparative genomics of the fungal order Sordariales.</title>
        <authorList>
            <consortium name="Lawrence Berkeley National Laboratory"/>
            <person name="Hensen N."/>
            <person name="Bonometti L."/>
            <person name="Westerberg I."/>
            <person name="Brannstrom I.O."/>
            <person name="Guillou S."/>
            <person name="Cros-Aarteil S."/>
            <person name="Calhoun S."/>
            <person name="Haridas S."/>
            <person name="Kuo A."/>
            <person name="Mondo S."/>
            <person name="Pangilinan J."/>
            <person name="Riley R."/>
            <person name="Labutti K."/>
            <person name="Andreopoulos B."/>
            <person name="Lipzen A."/>
            <person name="Chen C."/>
            <person name="Yanf M."/>
            <person name="Daum C."/>
            <person name="Ng V."/>
            <person name="Clum A."/>
            <person name="Steindorff A."/>
            <person name="Ohm R."/>
            <person name="Martin F."/>
            <person name="Silar P."/>
            <person name="Natvig D."/>
            <person name="Lalanne C."/>
            <person name="Gautier V."/>
            <person name="Ament-Velasquez S.L."/>
            <person name="Kruys A."/>
            <person name="Hutchinson M.I."/>
            <person name="Powell A.J."/>
            <person name="Barry K."/>
            <person name="Miller A.N."/>
            <person name="Grigoriev I.V."/>
            <person name="Debuchy R."/>
            <person name="Gladieux P."/>
            <person name="Thoren M.H."/>
            <person name="Johannesson H."/>
        </authorList>
    </citation>
    <scope>NUCLEOTIDE SEQUENCE</scope>
    <source>
        <strain evidence="2">8032-3</strain>
    </source>
</reference>